<dbReference type="AlphaFoldDB" id="A0A2W7S5D7"/>
<name>A0A2W7S5D7_9RHOB</name>
<reference evidence="3 4" key="1">
    <citation type="submission" date="2018-06" db="EMBL/GenBank/DDBJ databases">
        <title>Genomic Encyclopedia of Archaeal and Bacterial Type Strains, Phase II (KMG-II): from individual species to whole genera.</title>
        <authorList>
            <person name="Goeker M."/>
        </authorList>
    </citation>
    <scope>NUCLEOTIDE SEQUENCE [LARGE SCALE GENOMIC DNA]</scope>
    <source>
        <strain evidence="3 4">DSM 13087</strain>
    </source>
</reference>
<sequence>MTRKIGLGSTHFLRPIMMVSCAISPLLAPAADADSIFVGSRVGSGDTITVLQEFRDASIESQTDGAFRIRLTDPSMPLGLEGAGVSVMENLIEAGATANRYSRRVFVQTLASKPPTQSFLARASEVSIYGAKPEEDVLGGHALFSTQHVDVSTAAQQISALARAQADLSQIDLPTSTGMLGSRLSVDGNRIFGRASANIGENWLALESNTALDVNAALLSVQQNLGTDVHGNALPGMSVLGRAIADFGAAEADQETLISGNVQNSLLSIDTNTVFAQAEVNRADNRISAAGTHIQGRSGFQSGVYLSGVQRNMPATIRSAEADLALLNSQRQSGQVESVASLTAQLDIRIVDGGRDMLIDSTMSLFDALMRSDALANTAINQIMVESVTELNAASASLGNYQQNEGRVVARTNVSDIDGGAALLSRNKDILLLTMEGIKRSRVRIDDTVFLANASANRATNLIRMSGTEVQLGRDPAATINTYADTVVSSLSSFAVNADVTLGNLQISKGRAHVQSEAALRARIEVGTGPILDSSLSLSRNFVQSVATDNEATNLVAVSAKNALVGTVGLSNMQLADATAVQADAQLDLMARQMPGDDLSNSRIAFDGNVALSAASGNDAENQILVSGSKIDGQSIKPTPLVLNAPAQKMATANFVLSNLQQRSDDAPIEARATLSAAALLAAPSINDSSSLSVYANAVEASSVSNRARNTLRLDADILNATSAVISSTQTSDASVEAVVSLDQLLGNIDLDVAAQLRVIIADNLAIAQARGNDSVNILNAQAAVIAPEEDIPANKTVPLNATGSFAAENIQRNTGGVRAQASAQTDTADVTPNPGGALNSSQIVLRNAGLVADSSGNRSVTQIMMRGPSGSTEVSMSATSSQINTGSVTSTARASKFSNAPAGQIGNRPASASANPVTATATGNSSITQLQRY</sequence>
<evidence type="ECO:0000256" key="1">
    <source>
        <dbReference type="SAM" id="MobiDB-lite"/>
    </source>
</evidence>
<feature type="region of interest" description="Disordered" evidence="1">
    <location>
        <begin position="900"/>
        <end position="934"/>
    </location>
</feature>
<dbReference type="RefSeq" id="WP_071469916.1">
    <property type="nucleotide sequence ID" value="NZ_MEHT01000018.1"/>
</dbReference>
<organism evidence="3 4">
    <name type="scientific">Roseinatronobacter thiooxidans</name>
    <dbReference type="NCBI Taxonomy" id="121821"/>
    <lineage>
        <taxon>Bacteria</taxon>
        <taxon>Pseudomonadati</taxon>
        <taxon>Pseudomonadota</taxon>
        <taxon>Alphaproteobacteria</taxon>
        <taxon>Rhodobacterales</taxon>
        <taxon>Paracoccaceae</taxon>
        <taxon>Roseinatronobacter</taxon>
    </lineage>
</organism>
<dbReference type="EMBL" id="QKZQ01000006">
    <property type="protein sequence ID" value="PZX45702.1"/>
    <property type="molecule type" value="Genomic_DNA"/>
</dbReference>
<dbReference type="STRING" id="121821.GCA_001870675_01137"/>
<dbReference type="Proteomes" id="UP000249364">
    <property type="component" value="Unassembled WGS sequence"/>
</dbReference>
<comment type="caution">
    <text evidence="3">The sequence shown here is derived from an EMBL/GenBank/DDBJ whole genome shotgun (WGS) entry which is preliminary data.</text>
</comment>
<feature type="compositionally biased region" description="Polar residues" evidence="1">
    <location>
        <begin position="911"/>
        <end position="934"/>
    </location>
</feature>
<proteinExistence type="predicted"/>
<keyword evidence="4" id="KW-1185">Reference proteome</keyword>
<keyword evidence="2" id="KW-0732">Signal</keyword>
<evidence type="ECO:0000313" key="3">
    <source>
        <dbReference type="EMBL" id="PZX45702.1"/>
    </source>
</evidence>
<feature type="region of interest" description="Disordered" evidence="1">
    <location>
        <begin position="816"/>
        <end position="837"/>
    </location>
</feature>
<feature type="signal peptide" evidence="2">
    <location>
        <begin position="1"/>
        <end position="30"/>
    </location>
</feature>
<evidence type="ECO:0000313" key="4">
    <source>
        <dbReference type="Proteomes" id="UP000249364"/>
    </source>
</evidence>
<protein>
    <submittedName>
        <fullName evidence="3">Uncharacterized protein</fullName>
    </submittedName>
</protein>
<gene>
    <name evidence="3" type="ORF">LY56_01727</name>
</gene>
<evidence type="ECO:0000256" key="2">
    <source>
        <dbReference type="SAM" id="SignalP"/>
    </source>
</evidence>
<feature type="compositionally biased region" description="Polar residues" evidence="1">
    <location>
        <begin position="822"/>
        <end position="831"/>
    </location>
</feature>
<feature type="chain" id="PRO_5016039129" evidence="2">
    <location>
        <begin position="31"/>
        <end position="934"/>
    </location>
</feature>
<accession>A0A2W7S5D7</accession>